<dbReference type="NCBIfam" id="NF033516">
    <property type="entry name" value="transpos_IS3"/>
    <property type="match status" value="1"/>
</dbReference>
<dbReference type="Proteomes" id="UP000245702">
    <property type="component" value="Unassembled WGS sequence"/>
</dbReference>
<dbReference type="PANTHER" id="PTHR46889">
    <property type="entry name" value="TRANSPOSASE INSF FOR INSERTION SEQUENCE IS3B-RELATED"/>
    <property type="match status" value="1"/>
</dbReference>
<evidence type="ECO:0000259" key="2">
    <source>
        <dbReference type="PROSITE" id="PS50994"/>
    </source>
</evidence>
<comment type="caution">
    <text evidence="3">The sequence shown here is derived from an EMBL/GenBank/DDBJ whole genome shotgun (WGS) entry which is preliminary data.</text>
</comment>
<dbReference type="SUPFAM" id="SSF53098">
    <property type="entry name" value="Ribonuclease H-like"/>
    <property type="match status" value="1"/>
</dbReference>
<dbReference type="InterPro" id="IPR025948">
    <property type="entry name" value="HTH-like_dom"/>
</dbReference>
<keyword evidence="4" id="KW-1185">Reference proteome</keyword>
<sequence length="245" mass="28032">MAHIQQIERENDHNYGVQKVYEELNGKGVSVGRSRVQRIMHQHGIKAQIKSKYKPQTTKADPNEQAFPNLLNQKFDVTDFNAVWLADLTYVRVGGKWCYLAAVLDLARRKLVGWALGNRPTAELAAKALNMAILRERPPKGLMHHSDMGSQYTSKKYKDILKENGMIGSMSRKGNPYDNAPMESFFHLFKGEHVKKRYFATIGQAAASFKSWFDYYNTKRRHSALGGISPLMYEIRRYSPFNLSA</sequence>
<evidence type="ECO:0000313" key="4">
    <source>
        <dbReference type="Proteomes" id="UP000245702"/>
    </source>
</evidence>
<name>A0ABM9WA41_9FIRM</name>
<feature type="domain" description="Integrase catalytic" evidence="2">
    <location>
        <begin position="64"/>
        <end position="238"/>
    </location>
</feature>
<evidence type="ECO:0000256" key="1">
    <source>
        <dbReference type="ARBA" id="ARBA00002286"/>
    </source>
</evidence>
<comment type="function">
    <text evidence="1">Involved in the transposition of the insertion sequence.</text>
</comment>
<dbReference type="InterPro" id="IPR036397">
    <property type="entry name" value="RNaseH_sf"/>
</dbReference>
<dbReference type="Gene3D" id="3.30.420.10">
    <property type="entry name" value="Ribonuclease H-like superfamily/Ribonuclease H"/>
    <property type="match status" value="1"/>
</dbReference>
<dbReference type="PANTHER" id="PTHR46889:SF4">
    <property type="entry name" value="TRANSPOSASE INSO FOR INSERTION SEQUENCE ELEMENT IS911B-RELATED"/>
    <property type="match status" value="1"/>
</dbReference>
<protein>
    <submittedName>
        <fullName evidence="3">Integrase core domain protein</fullName>
    </submittedName>
</protein>
<dbReference type="PROSITE" id="PS50994">
    <property type="entry name" value="INTEGRASE"/>
    <property type="match status" value="1"/>
</dbReference>
<dbReference type="InterPro" id="IPR048020">
    <property type="entry name" value="Transpos_IS3"/>
</dbReference>
<dbReference type="Pfam" id="PF13333">
    <property type="entry name" value="rve_2"/>
    <property type="match status" value="1"/>
</dbReference>
<organism evidence="3 4">
    <name type="scientific">Sporomusa sphaeroides DSM 2875</name>
    <dbReference type="NCBI Taxonomy" id="1337886"/>
    <lineage>
        <taxon>Bacteria</taxon>
        <taxon>Bacillati</taxon>
        <taxon>Bacillota</taxon>
        <taxon>Negativicutes</taxon>
        <taxon>Selenomonadales</taxon>
        <taxon>Sporomusaceae</taxon>
        <taxon>Sporomusa</taxon>
    </lineage>
</organism>
<reference evidence="3 4" key="1">
    <citation type="submission" date="2016-01" db="EMBL/GenBank/DDBJ databases">
        <authorList>
            <person name="Brown R."/>
        </authorList>
    </citation>
    <scope>NUCLEOTIDE SEQUENCE [LARGE SCALE GENOMIC DNA]</scope>
    <source>
        <strain evidence="3">Sporomusa sphaeroides DSM 2875</strain>
    </source>
</reference>
<dbReference type="Pfam" id="PF00665">
    <property type="entry name" value="rve"/>
    <property type="match status" value="1"/>
</dbReference>
<accession>A0ABM9WA41</accession>
<proteinExistence type="predicted"/>
<dbReference type="InterPro" id="IPR012337">
    <property type="entry name" value="RNaseH-like_sf"/>
</dbReference>
<evidence type="ECO:0000313" key="3">
    <source>
        <dbReference type="EMBL" id="CVK21939.1"/>
    </source>
</evidence>
<dbReference type="Pfam" id="PF13276">
    <property type="entry name" value="HTH_21"/>
    <property type="match status" value="1"/>
</dbReference>
<dbReference type="InterPro" id="IPR050900">
    <property type="entry name" value="Transposase_IS3/IS150/IS904"/>
</dbReference>
<dbReference type="EMBL" id="FCOW01000079">
    <property type="protein sequence ID" value="CVK21939.1"/>
    <property type="molecule type" value="Genomic_DNA"/>
</dbReference>
<gene>
    <name evidence="3" type="ORF">SSPH_04679</name>
</gene>
<dbReference type="InterPro" id="IPR001584">
    <property type="entry name" value="Integrase_cat-core"/>
</dbReference>